<feature type="region of interest" description="Disordered" evidence="1">
    <location>
        <begin position="15"/>
        <end position="41"/>
    </location>
</feature>
<dbReference type="EMBL" id="KQ964268">
    <property type="protein sequence ID" value="KXJ86393.1"/>
    <property type="molecule type" value="Genomic_DNA"/>
</dbReference>
<sequence length="160" mass="18378">MKFPYNLRYARIEESDADAECSPARLESSSSPSPSSSAGSTIVETEEVDHFPLLKVAFVYQPPPLVYAEEPFGMLIDTRKVQNWFITVQVLRDGQEIDLWGKSKIVEDTVRWDDIKLIIPGMYTFNVYLSRVKKDWKEGVCDLDPTFEVRQKFCGECMKP</sequence>
<dbReference type="AlphaFoldDB" id="A0A136IN71"/>
<evidence type="ECO:0000313" key="2">
    <source>
        <dbReference type="EMBL" id="KXJ86393.1"/>
    </source>
</evidence>
<accession>A0A136IN71</accession>
<dbReference type="InParanoid" id="A0A136IN71"/>
<proteinExistence type="predicted"/>
<evidence type="ECO:0000313" key="3">
    <source>
        <dbReference type="Proteomes" id="UP000070501"/>
    </source>
</evidence>
<evidence type="ECO:0000256" key="1">
    <source>
        <dbReference type="SAM" id="MobiDB-lite"/>
    </source>
</evidence>
<keyword evidence="3" id="KW-1185">Reference proteome</keyword>
<dbReference type="Proteomes" id="UP000070501">
    <property type="component" value="Unassembled WGS sequence"/>
</dbReference>
<gene>
    <name evidence="2" type="ORF">Micbo1qcDRAFT_179928</name>
</gene>
<feature type="compositionally biased region" description="Low complexity" evidence="1">
    <location>
        <begin position="28"/>
        <end position="37"/>
    </location>
</feature>
<name>A0A136IN71_9PEZI</name>
<reference evidence="3" key="1">
    <citation type="submission" date="2016-02" db="EMBL/GenBank/DDBJ databases">
        <title>Draft genome sequence of Microdochium bolleyi, a fungal endophyte of beachgrass.</title>
        <authorList>
            <consortium name="DOE Joint Genome Institute"/>
            <person name="David A.S."/>
            <person name="May G."/>
            <person name="Haridas S."/>
            <person name="Lim J."/>
            <person name="Wang M."/>
            <person name="Labutti K."/>
            <person name="Lipzen A."/>
            <person name="Barry K."/>
            <person name="Grigoriev I.V."/>
        </authorList>
    </citation>
    <scope>NUCLEOTIDE SEQUENCE [LARGE SCALE GENOMIC DNA]</scope>
    <source>
        <strain evidence="3">J235TASD1</strain>
    </source>
</reference>
<organism evidence="2 3">
    <name type="scientific">Microdochium bolleyi</name>
    <dbReference type="NCBI Taxonomy" id="196109"/>
    <lineage>
        <taxon>Eukaryota</taxon>
        <taxon>Fungi</taxon>
        <taxon>Dikarya</taxon>
        <taxon>Ascomycota</taxon>
        <taxon>Pezizomycotina</taxon>
        <taxon>Sordariomycetes</taxon>
        <taxon>Xylariomycetidae</taxon>
        <taxon>Xylariales</taxon>
        <taxon>Microdochiaceae</taxon>
        <taxon>Microdochium</taxon>
    </lineage>
</organism>
<protein>
    <submittedName>
        <fullName evidence="2">Uncharacterized protein</fullName>
    </submittedName>
</protein>